<dbReference type="GO" id="GO:0009636">
    <property type="term" value="P:response to toxic substance"/>
    <property type="evidence" value="ECO:0007669"/>
    <property type="project" value="UniProtKB-KW"/>
</dbReference>
<evidence type="ECO:0000256" key="6">
    <source>
        <dbReference type="ARBA" id="ARBA00022741"/>
    </source>
</evidence>
<comment type="similarity">
    <text evidence="2">Belongs to the nitronate monooxygenase family. NMO class I subfamily.</text>
</comment>
<evidence type="ECO:0000256" key="8">
    <source>
        <dbReference type="ARBA" id="ARBA00023033"/>
    </source>
</evidence>
<dbReference type="GO" id="GO:0018580">
    <property type="term" value="F:nitronate monooxygenase activity"/>
    <property type="evidence" value="ECO:0007669"/>
    <property type="project" value="InterPro"/>
</dbReference>
<dbReference type="GO" id="GO:0000166">
    <property type="term" value="F:nucleotide binding"/>
    <property type="evidence" value="ECO:0007669"/>
    <property type="project" value="UniProtKB-KW"/>
</dbReference>
<comment type="cofactor">
    <cofactor evidence="1">
        <name>FMN</name>
        <dbReference type="ChEBI" id="CHEBI:58210"/>
    </cofactor>
</comment>
<organism evidence="12 13">
    <name type="scientific">Dyadobacter luteus</name>
    <dbReference type="NCBI Taxonomy" id="2259619"/>
    <lineage>
        <taxon>Bacteria</taxon>
        <taxon>Pseudomonadati</taxon>
        <taxon>Bacteroidota</taxon>
        <taxon>Cytophagia</taxon>
        <taxon>Cytophagales</taxon>
        <taxon>Spirosomataceae</taxon>
        <taxon>Dyadobacter</taxon>
    </lineage>
</organism>
<name>A0A3D8Y7E3_9BACT</name>
<dbReference type="RefSeq" id="WP_115832629.1">
    <property type="nucleotide sequence ID" value="NZ_QNUL01000018.1"/>
</dbReference>
<evidence type="ECO:0000256" key="1">
    <source>
        <dbReference type="ARBA" id="ARBA00001917"/>
    </source>
</evidence>
<dbReference type="OrthoDB" id="9778912at2"/>
<keyword evidence="4" id="KW-0285">Flavoprotein</keyword>
<protein>
    <recommendedName>
        <fullName evidence="11">Nitronate monooxygenase</fullName>
    </recommendedName>
    <alternativeName>
        <fullName evidence="9">Propionate 3-nitronate monooxygenase</fullName>
    </alternativeName>
</protein>
<dbReference type="CDD" id="cd04730">
    <property type="entry name" value="NPD_like"/>
    <property type="match status" value="1"/>
</dbReference>
<dbReference type="PANTHER" id="PTHR42747">
    <property type="entry name" value="NITRONATE MONOOXYGENASE-RELATED"/>
    <property type="match status" value="1"/>
</dbReference>
<dbReference type="Proteomes" id="UP000256373">
    <property type="component" value="Unassembled WGS sequence"/>
</dbReference>
<evidence type="ECO:0000256" key="5">
    <source>
        <dbReference type="ARBA" id="ARBA00022643"/>
    </source>
</evidence>
<dbReference type="FunFam" id="3.20.20.70:FF:000154">
    <property type="entry name" value="Probable nitronate monooxygenase"/>
    <property type="match status" value="1"/>
</dbReference>
<dbReference type="EMBL" id="QNUL01000018">
    <property type="protein sequence ID" value="REA58877.1"/>
    <property type="molecule type" value="Genomic_DNA"/>
</dbReference>
<sequence>MNRTNQLINLLKVKYPLVQAPMLGVTTPEMVAAVSNEGGLGSLPVGLQSPEKTLDLIRKTKALTDKPFAVNLFAHDMPAIDVAAISAIQDKLVVITNRYGLEHPLVDIEKLQHYSYREQVEILISEHVPVVSFTFGVIDAESIQRLHDAGIVLIGTATSVREAKQLESMGIDLITAQGIEAGGHRGTFFFDEPLPQIGAMSLIPQVVDEVSVPVLAAGGIMDGRTIKAAMILGAAGVQVGSAFLRSNESLSIDNYKQVVHESVDTDTVLTRAFSGRWARGIRNTFHNEVEKLNLDFPAYPLLNDLTVPIRTASQKLNNKEFTTLWAGQSAHLAKLKTSAEIVRELIAEAGWSE</sequence>
<dbReference type="PANTHER" id="PTHR42747:SF3">
    <property type="entry name" value="NITRONATE MONOOXYGENASE-RELATED"/>
    <property type="match status" value="1"/>
</dbReference>
<reference evidence="12 13" key="1">
    <citation type="submission" date="2018-07" db="EMBL/GenBank/DDBJ databases">
        <title>Dyadobacter roseus sp. nov., isolated from rose rhizosphere soil.</title>
        <authorList>
            <person name="Chen L."/>
        </authorList>
    </citation>
    <scope>NUCLEOTIDE SEQUENCE [LARGE SCALE GENOMIC DNA]</scope>
    <source>
        <strain evidence="12 13">RS19</strain>
    </source>
</reference>
<keyword evidence="13" id="KW-1185">Reference proteome</keyword>
<keyword evidence="8 12" id="KW-0503">Monooxygenase</keyword>
<keyword evidence="6" id="KW-0547">Nucleotide-binding</keyword>
<evidence type="ECO:0000256" key="3">
    <source>
        <dbReference type="ARBA" id="ARBA00022575"/>
    </source>
</evidence>
<dbReference type="Gene3D" id="3.20.20.70">
    <property type="entry name" value="Aldolase class I"/>
    <property type="match status" value="1"/>
</dbReference>
<evidence type="ECO:0000256" key="11">
    <source>
        <dbReference type="ARBA" id="ARBA00067136"/>
    </source>
</evidence>
<evidence type="ECO:0000256" key="4">
    <source>
        <dbReference type="ARBA" id="ARBA00022630"/>
    </source>
</evidence>
<evidence type="ECO:0000313" key="12">
    <source>
        <dbReference type="EMBL" id="REA58877.1"/>
    </source>
</evidence>
<gene>
    <name evidence="12" type="ORF">DSL64_19605</name>
</gene>
<comment type="catalytic activity">
    <reaction evidence="10">
        <text>3 propionate 3-nitronate + 3 O2 + H2O = 3 3-oxopropanoate + 2 nitrate + nitrite + H2O2 + 3 H(+)</text>
        <dbReference type="Rhea" id="RHEA:57332"/>
        <dbReference type="ChEBI" id="CHEBI:15377"/>
        <dbReference type="ChEBI" id="CHEBI:15378"/>
        <dbReference type="ChEBI" id="CHEBI:15379"/>
        <dbReference type="ChEBI" id="CHEBI:16240"/>
        <dbReference type="ChEBI" id="CHEBI:16301"/>
        <dbReference type="ChEBI" id="CHEBI:17632"/>
        <dbReference type="ChEBI" id="CHEBI:33190"/>
        <dbReference type="ChEBI" id="CHEBI:136067"/>
    </reaction>
</comment>
<keyword evidence="7" id="KW-0560">Oxidoreductase</keyword>
<evidence type="ECO:0000256" key="10">
    <source>
        <dbReference type="ARBA" id="ARBA00049401"/>
    </source>
</evidence>
<proteinExistence type="inferred from homology"/>
<comment type="caution">
    <text evidence="12">The sequence shown here is derived from an EMBL/GenBank/DDBJ whole genome shotgun (WGS) entry which is preliminary data.</text>
</comment>
<dbReference type="Pfam" id="PF03060">
    <property type="entry name" value="NMO"/>
    <property type="match status" value="1"/>
</dbReference>
<evidence type="ECO:0000256" key="2">
    <source>
        <dbReference type="ARBA" id="ARBA00009881"/>
    </source>
</evidence>
<evidence type="ECO:0000256" key="9">
    <source>
        <dbReference type="ARBA" id="ARBA00031155"/>
    </source>
</evidence>
<accession>A0A3D8Y7E3</accession>
<keyword evidence="5" id="KW-0288">FMN</keyword>
<evidence type="ECO:0000313" key="13">
    <source>
        <dbReference type="Proteomes" id="UP000256373"/>
    </source>
</evidence>
<dbReference type="InterPro" id="IPR013785">
    <property type="entry name" value="Aldolase_TIM"/>
</dbReference>
<evidence type="ECO:0000256" key="7">
    <source>
        <dbReference type="ARBA" id="ARBA00023002"/>
    </source>
</evidence>
<dbReference type="InterPro" id="IPR004136">
    <property type="entry name" value="NMO"/>
</dbReference>
<dbReference type="AlphaFoldDB" id="A0A3D8Y7E3"/>
<dbReference type="SUPFAM" id="SSF51412">
    <property type="entry name" value="Inosine monophosphate dehydrogenase (IMPDH)"/>
    <property type="match status" value="1"/>
</dbReference>
<keyword evidence="3" id="KW-0216">Detoxification</keyword>